<protein>
    <submittedName>
        <fullName evidence="2">Uncharacterized protein</fullName>
    </submittedName>
</protein>
<evidence type="ECO:0000256" key="1">
    <source>
        <dbReference type="SAM" id="MobiDB-lite"/>
    </source>
</evidence>
<sequence length="110" mass="11236">MSFIALRPLVAKRSTVALSLGARRSFADKQTKQETGGVLEKVGQAFKSDGAVGKQFQGDGNIGQVGEAVGGPFSSKGAIGKEFTDSGSVGGNVEKAATDVKQTGQETKSS</sequence>
<name>A0AAW0Z273_9TREE</name>
<reference evidence="2 3" key="1">
    <citation type="journal article" date="2024" name="bioRxiv">
        <title>Comparative genomics of Cryptococcus and Kwoniella reveals pathogenesis evolution and contrasting karyotype dynamics via intercentromeric recombination or chromosome fusion.</title>
        <authorList>
            <person name="Coelho M.A."/>
            <person name="David-Palma M."/>
            <person name="Shea T."/>
            <person name="Bowers K."/>
            <person name="McGinley-Smith S."/>
            <person name="Mohammad A.W."/>
            <person name="Gnirke A."/>
            <person name="Yurkov A.M."/>
            <person name="Nowrousian M."/>
            <person name="Sun S."/>
            <person name="Cuomo C.A."/>
            <person name="Heitman J."/>
        </authorList>
    </citation>
    <scope>NUCLEOTIDE SEQUENCE [LARGE SCALE GENOMIC DNA]</scope>
    <source>
        <strain evidence="2 3">CBS 13917</strain>
    </source>
</reference>
<gene>
    <name evidence="2" type="ORF">IAR55_001449</name>
</gene>
<comment type="caution">
    <text evidence="2">The sequence shown here is derived from an EMBL/GenBank/DDBJ whole genome shotgun (WGS) entry which is preliminary data.</text>
</comment>
<feature type="compositionally biased region" description="Polar residues" evidence="1">
    <location>
        <begin position="100"/>
        <end position="110"/>
    </location>
</feature>
<proteinExistence type="predicted"/>
<organism evidence="2 3">
    <name type="scientific">Kwoniella newhampshirensis</name>
    <dbReference type="NCBI Taxonomy" id="1651941"/>
    <lineage>
        <taxon>Eukaryota</taxon>
        <taxon>Fungi</taxon>
        <taxon>Dikarya</taxon>
        <taxon>Basidiomycota</taxon>
        <taxon>Agaricomycotina</taxon>
        <taxon>Tremellomycetes</taxon>
        <taxon>Tremellales</taxon>
        <taxon>Cryptococcaceae</taxon>
        <taxon>Kwoniella</taxon>
    </lineage>
</organism>
<dbReference type="KEGG" id="kne:92178708"/>
<keyword evidence="3" id="KW-1185">Reference proteome</keyword>
<dbReference type="Proteomes" id="UP001388673">
    <property type="component" value="Unassembled WGS sequence"/>
</dbReference>
<feature type="region of interest" description="Disordered" evidence="1">
    <location>
        <begin position="80"/>
        <end position="110"/>
    </location>
</feature>
<dbReference type="AlphaFoldDB" id="A0AAW0Z273"/>
<evidence type="ECO:0000313" key="2">
    <source>
        <dbReference type="EMBL" id="KAK8864203.1"/>
    </source>
</evidence>
<evidence type="ECO:0000313" key="3">
    <source>
        <dbReference type="Proteomes" id="UP001388673"/>
    </source>
</evidence>
<dbReference type="GeneID" id="92178708"/>
<dbReference type="EMBL" id="JBCAWK010000003">
    <property type="protein sequence ID" value="KAK8864203.1"/>
    <property type="molecule type" value="Genomic_DNA"/>
</dbReference>
<accession>A0AAW0Z273</accession>
<dbReference type="RefSeq" id="XP_066804499.1">
    <property type="nucleotide sequence ID" value="XM_066944576.1"/>
</dbReference>